<comment type="caution">
    <text evidence="5">The sequence shown here is derived from an EMBL/GenBank/DDBJ whole genome shotgun (WGS) entry which is preliminary data.</text>
</comment>
<dbReference type="Proteomes" id="UP000321907">
    <property type="component" value="Unassembled WGS sequence"/>
</dbReference>
<dbReference type="EMBL" id="VOXD01000007">
    <property type="protein sequence ID" value="TXF90407.1"/>
    <property type="molecule type" value="Genomic_DNA"/>
</dbReference>
<evidence type="ECO:0000313" key="5">
    <source>
        <dbReference type="EMBL" id="TXF90407.1"/>
    </source>
</evidence>
<dbReference type="SUPFAM" id="SSF74853">
    <property type="entry name" value="Lamin A/C globular tail domain"/>
    <property type="match status" value="2"/>
</dbReference>
<dbReference type="InterPro" id="IPR032812">
    <property type="entry name" value="SbsA_Ig"/>
</dbReference>
<dbReference type="InterPro" id="IPR025965">
    <property type="entry name" value="FlgD/Vpr_Ig-like"/>
</dbReference>
<evidence type="ECO:0000313" key="6">
    <source>
        <dbReference type="Proteomes" id="UP000321907"/>
    </source>
</evidence>
<gene>
    <name evidence="5" type="ORF">FUA23_06345</name>
</gene>
<accession>A0A5C7FGL3</accession>
<keyword evidence="6" id="KW-1185">Reference proteome</keyword>
<dbReference type="Pfam" id="PF13205">
    <property type="entry name" value="Big_5"/>
    <property type="match status" value="1"/>
</dbReference>
<feature type="domain" description="LTD" evidence="4">
    <location>
        <begin position="574"/>
        <end position="698"/>
    </location>
</feature>
<feature type="signal peptide" evidence="3">
    <location>
        <begin position="1"/>
        <end position="21"/>
    </location>
</feature>
<dbReference type="InterPro" id="IPR014755">
    <property type="entry name" value="Cu-Rt/internalin_Ig-like"/>
</dbReference>
<dbReference type="InterPro" id="IPR036415">
    <property type="entry name" value="Lamin_tail_dom_sf"/>
</dbReference>
<dbReference type="Pfam" id="PF00932">
    <property type="entry name" value="LTD"/>
    <property type="match status" value="1"/>
</dbReference>
<evidence type="ECO:0000256" key="3">
    <source>
        <dbReference type="SAM" id="SignalP"/>
    </source>
</evidence>
<name>A0A5C7FGL3_9BACT</name>
<dbReference type="InterPro" id="IPR001322">
    <property type="entry name" value="Lamin_tail_dom"/>
</dbReference>
<evidence type="ECO:0000256" key="1">
    <source>
        <dbReference type="ARBA" id="ARBA00022729"/>
    </source>
</evidence>
<dbReference type="OrthoDB" id="9758406at2"/>
<evidence type="ECO:0000256" key="2">
    <source>
        <dbReference type="SAM" id="MobiDB-lite"/>
    </source>
</evidence>
<evidence type="ECO:0000259" key="4">
    <source>
        <dbReference type="PROSITE" id="PS51841"/>
    </source>
</evidence>
<sequence>MKLRLPFLSLLLTFLCTCVSAQTTADTFEDGDLLNPTWTGDNANFVVADGRLQLMAPDAGTSELGVATPINYDAPTTVYEFLVQMDFAPSASNFSTVTLIEARALPEVRQVEMKFGGISGSDDRLEVSFVVGGTEVATMEGTLGALGSNPAIARFRMEHAGNTWTLSADYTGGTNFVLQDQTTVDMAISPDSLALSARYTATRSDLMSWDDLLVTSEVAVDETAPVLISSTLTNPDEITLIFDEVIAQTPAGSPANYSLSATGLSVNSVLVDGATVTLSLSDELPDGEDVTLTVSTITDESGNILSDLSLSFRYDITATPTSRNVVINEFMADPNPVVALPNQEYLELYNPTDTVVDLTGLEIASGGSPVTLPEGSRLAARGYVVITGNEEADGFRALGAAVIEASLPTLSNAGDEISVGYQGQNIQTINYTDDWYNDTERDEGGYSIEFIGEGADAGCSASWRASLALEGGTPGNVNSVLGMSSDVTAPGIAEIEVGDFGITLTFDEAIDISDFTVDLFSFSPAIEFFRPASISDNSFFLSADLEENTVYTLTILPDFMDCAGNAPSEAIVLTVAIPTVPLPGDVVINEILFNPATGGSDFVELYNCSDKVFQIEGWLITNLLSSSSTATQEITTSRLFLPGDYLTFTPDREDILARFQDVNPELLIEQRLPTLSDDEGNVTIDAGIVRLDAFDYTEDFHSELLSPDDGVSLERLRQKSTTQDGSNWFSAASTEGFGTPTRENSQARSGLEPAGEETFSIVNPTFSPNGDSFEDFLELSYTTDRTGFLARVRIFDAQGRPIRTLRLTELLGGTGTLRWDGDNDEGQKAKAGLYVLFVELFNPDGEVREEKLVGVLAGER</sequence>
<dbReference type="AlphaFoldDB" id="A0A5C7FGL3"/>
<organism evidence="5 6">
    <name type="scientific">Neolewinella aurantiaca</name>
    <dbReference type="NCBI Taxonomy" id="2602767"/>
    <lineage>
        <taxon>Bacteria</taxon>
        <taxon>Pseudomonadati</taxon>
        <taxon>Bacteroidota</taxon>
        <taxon>Saprospiria</taxon>
        <taxon>Saprospirales</taxon>
        <taxon>Lewinellaceae</taxon>
        <taxon>Neolewinella</taxon>
    </lineage>
</organism>
<dbReference type="PROSITE" id="PS51841">
    <property type="entry name" value="LTD"/>
    <property type="match status" value="2"/>
</dbReference>
<keyword evidence="1 3" id="KW-0732">Signal</keyword>
<dbReference type="Pfam" id="PF13860">
    <property type="entry name" value="FlgD_ig"/>
    <property type="match status" value="1"/>
</dbReference>
<dbReference type="RefSeq" id="WP_147929889.1">
    <property type="nucleotide sequence ID" value="NZ_VOXD01000007.1"/>
</dbReference>
<reference evidence="5 6" key="1">
    <citation type="submission" date="2019-08" db="EMBL/GenBank/DDBJ databases">
        <title>Lewinella sp. strain SSH13 Genome sequencing and assembly.</title>
        <authorList>
            <person name="Kim I."/>
        </authorList>
    </citation>
    <scope>NUCLEOTIDE SEQUENCE [LARGE SCALE GENOMIC DNA]</scope>
    <source>
        <strain evidence="5 6">SSH13</strain>
    </source>
</reference>
<proteinExistence type="predicted"/>
<protein>
    <recommendedName>
        <fullName evidence="4">LTD domain-containing protein</fullName>
    </recommendedName>
</protein>
<dbReference type="Gene3D" id="2.60.40.1220">
    <property type="match status" value="1"/>
</dbReference>
<feature type="domain" description="LTD" evidence="4">
    <location>
        <begin position="312"/>
        <end position="450"/>
    </location>
</feature>
<feature type="region of interest" description="Disordered" evidence="2">
    <location>
        <begin position="724"/>
        <end position="754"/>
    </location>
</feature>
<dbReference type="Gene3D" id="2.60.40.4070">
    <property type="match status" value="1"/>
</dbReference>
<feature type="compositionally biased region" description="Polar residues" evidence="2">
    <location>
        <begin position="724"/>
        <end position="733"/>
    </location>
</feature>
<feature type="chain" id="PRO_5022678320" description="LTD domain-containing protein" evidence="3">
    <location>
        <begin position="22"/>
        <end position="860"/>
    </location>
</feature>